<organismHost>
    <name type="scientific">Bacillus subtilis</name>
    <dbReference type="NCBI Taxonomy" id="1423"/>
</organismHost>
<sequence>MEFKRPEGAHGYVQWKGTDACMDVYCACGYHAHIDDLFLYHVKCPRCGRVYACNPHIELKELSSESEAKPDIIKDLPDDGEYEKDE</sequence>
<proteinExistence type="predicted"/>
<organism evidence="2 3">
    <name type="scientific">Bacillus phage BSP38</name>
    <dbReference type="NCBI Taxonomy" id="2283013"/>
    <lineage>
        <taxon>Viruses</taxon>
        <taxon>Duplodnaviria</taxon>
        <taxon>Heunggongvirae</taxon>
        <taxon>Uroviricota</taxon>
        <taxon>Caudoviricetes</taxon>
        <taxon>Herelleviridae</taxon>
        <taxon>Bastillevirinae</taxon>
        <taxon>Jeonjuvirus</taxon>
        <taxon>Jeonjuvirus BSP38</taxon>
    </lineage>
</organism>
<dbReference type="Proteomes" id="UP000260425">
    <property type="component" value="Segment"/>
</dbReference>
<feature type="compositionally biased region" description="Basic and acidic residues" evidence="1">
    <location>
        <begin position="64"/>
        <end position="77"/>
    </location>
</feature>
<gene>
    <name evidence="2" type="ORF">BSP38_173</name>
</gene>
<accession>A0A345MK33</accession>
<name>A0A345MK33_BPBSP</name>
<reference evidence="2 3" key="1">
    <citation type="submission" date="2018-07" db="EMBL/GenBank/DDBJ databases">
        <title>Complete nucleotide sequence of Bacillus phage BSP38.</title>
        <authorList>
            <person name="Ghosh K."/>
            <person name="Kim K.-P."/>
        </authorList>
    </citation>
    <scope>NUCLEOTIDE SEQUENCE [LARGE SCALE GENOMIC DNA]</scope>
</reference>
<keyword evidence="3" id="KW-1185">Reference proteome</keyword>
<evidence type="ECO:0000313" key="2">
    <source>
        <dbReference type="EMBL" id="AXH71215.1"/>
    </source>
</evidence>
<evidence type="ECO:0000256" key="1">
    <source>
        <dbReference type="SAM" id="MobiDB-lite"/>
    </source>
</evidence>
<feature type="region of interest" description="Disordered" evidence="1">
    <location>
        <begin position="64"/>
        <end position="86"/>
    </location>
</feature>
<dbReference type="EMBL" id="MH606185">
    <property type="protein sequence ID" value="AXH71215.1"/>
    <property type="molecule type" value="Genomic_DNA"/>
</dbReference>
<evidence type="ECO:0000313" key="3">
    <source>
        <dbReference type="Proteomes" id="UP000260425"/>
    </source>
</evidence>
<protein>
    <submittedName>
        <fullName evidence="2">Uncharacterized protein</fullName>
    </submittedName>
</protein>